<dbReference type="GO" id="GO:0008206">
    <property type="term" value="P:bile acid metabolic process"/>
    <property type="evidence" value="ECO:0007669"/>
    <property type="project" value="UniProtKB-ARBA"/>
</dbReference>
<reference evidence="3 4" key="1">
    <citation type="submission" date="2016-12" db="EMBL/GenBank/DDBJ databases">
        <title>Domibacillus sp. SAOS 44 whole genome sequencing.</title>
        <authorList>
            <person name="Verma A."/>
            <person name="Krishnamurthi S."/>
        </authorList>
    </citation>
    <scope>NUCLEOTIDE SEQUENCE [LARGE SCALE GENOMIC DNA]</scope>
    <source>
        <strain evidence="3 4">SAOS 44</strain>
    </source>
</reference>
<dbReference type="Pfam" id="PF13561">
    <property type="entry name" value="adh_short_C2"/>
    <property type="match status" value="1"/>
</dbReference>
<dbReference type="Proteomes" id="UP000186524">
    <property type="component" value="Unassembled WGS sequence"/>
</dbReference>
<sequence length="256" mass="27514">MAKTALITGGSKGIGRKTAESLAAAGCRIVINYRSDRAQAEQFASELSAKFGVTAEAICGDVSSKEDCEHIASFVLREFGGADIVVHNAGPYIHERKTMAEYSWDEWSMIMNGNMTAVFYLTKLLLPSMKENGWGRIITFGFDRVETAPGWFYRSAFAAAKTGLASLTKTIAMEEAASGITANMVCPGDITEGWKEKNVIDACSIDSTHVPVGRPGTGEDIARIVAFLVSEESSFITGAIIPVTGGQDVLGKHFRK</sequence>
<organism evidence="3 4">
    <name type="scientific">Domibacillus mangrovi</name>
    <dbReference type="NCBI Taxonomy" id="1714354"/>
    <lineage>
        <taxon>Bacteria</taxon>
        <taxon>Bacillati</taxon>
        <taxon>Bacillota</taxon>
        <taxon>Bacilli</taxon>
        <taxon>Bacillales</taxon>
        <taxon>Bacillaceae</taxon>
        <taxon>Domibacillus</taxon>
    </lineage>
</organism>
<dbReference type="SUPFAM" id="SSF51735">
    <property type="entry name" value="NAD(P)-binding Rossmann-fold domains"/>
    <property type="match status" value="1"/>
</dbReference>
<dbReference type="STRING" id="1714354.BLL40_00240"/>
<keyword evidence="2" id="KW-0560">Oxidoreductase</keyword>
<gene>
    <name evidence="3" type="primary">fabG</name>
    <name evidence="3" type="ORF">BLL40_00240</name>
</gene>
<comment type="caution">
    <text evidence="3">The sequence shown here is derived from an EMBL/GenBank/DDBJ whole genome shotgun (WGS) entry which is preliminary data.</text>
</comment>
<name>A0A1Q5P6U7_9BACI</name>
<dbReference type="EMBL" id="MRWQ01000001">
    <property type="protein sequence ID" value="OKL37898.1"/>
    <property type="molecule type" value="Genomic_DNA"/>
</dbReference>
<evidence type="ECO:0000256" key="1">
    <source>
        <dbReference type="ARBA" id="ARBA00006484"/>
    </source>
</evidence>
<dbReference type="Gene3D" id="3.40.50.720">
    <property type="entry name" value="NAD(P)-binding Rossmann-like Domain"/>
    <property type="match status" value="1"/>
</dbReference>
<dbReference type="OrthoDB" id="9803333at2"/>
<dbReference type="AlphaFoldDB" id="A0A1Q5P6U7"/>
<dbReference type="PRINTS" id="PR00081">
    <property type="entry name" value="GDHRDH"/>
</dbReference>
<evidence type="ECO:0000313" key="3">
    <source>
        <dbReference type="EMBL" id="OKL37898.1"/>
    </source>
</evidence>
<dbReference type="RefSeq" id="WP_073709911.1">
    <property type="nucleotide sequence ID" value="NZ_MRWQ01000001.1"/>
</dbReference>
<dbReference type="InterPro" id="IPR050259">
    <property type="entry name" value="SDR"/>
</dbReference>
<evidence type="ECO:0000256" key="2">
    <source>
        <dbReference type="ARBA" id="ARBA00023002"/>
    </source>
</evidence>
<protein>
    <submittedName>
        <fullName evidence="3">3-oxoacyl-ACP reductase</fullName>
    </submittedName>
</protein>
<dbReference type="GO" id="GO:0016491">
    <property type="term" value="F:oxidoreductase activity"/>
    <property type="evidence" value="ECO:0007669"/>
    <property type="project" value="UniProtKB-KW"/>
</dbReference>
<dbReference type="InterPro" id="IPR036291">
    <property type="entry name" value="NAD(P)-bd_dom_sf"/>
</dbReference>
<dbReference type="PANTHER" id="PTHR42879:SF2">
    <property type="entry name" value="3-OXOACYL-[ACYL-CARRIER-PROTEIN] REDUCTASE FABG"/>
    <property type="match status" value="1"/>
</dbReference>
<dbReference type="CDD" id="cd05233">
    <property type="entry name" value="SDR_c"/>
    <property type="match status" value="1"/>
</dbReference>
<keyword evidence="4" id="KW-1185">Reference proteome</keyword>
<accession>A0A1Q5P6U7</accession>
<comment type="similarity">
    <text evidence="1">Belongs to the short-chain dehydrogenases/reductases (SDR) family.</text>
</comment>
<dbReference type="FunFam" id="3.40.50.720:FF:000084">
    <property type="entry name" value="Short-chain dehydrogenase reductase"/>
    <property type="match status" value="1"/>
</dbReference>
<evidence type="ECO:0000313" key="4">
    <source>
        <dbReference type="Proteomes" id="UP000186524"/>
    </source>
</evidence>
<proteinExistence type="inferred from homology"/>
<dbReference type="PANTHER" id="PTHR42879">
    <property type="entry name" value="3-OXOACYL-(ACYL-CARRIER-PROTEIN) REDUCTASE"/>
    <property type="match status" value="1"/>
</dbReference>
<dbReference type="InterPro" id="IPR002347">
    <property type="entry name" value="SDR_fam"/>
</dbReference>